<organism evidence="7 8">
    <name type="scientific">Aureococcus anophagefferens</name>
    <name type="common">Harmful bloom alga</name>
    <dbReference type="NCBI Taxonomy" id="44056"/>
    <lineage>
        <taxon>Eukaryota</taxon>
        <taxon>Sar</taxon>
        <taxon>Stramenopiles</taxon>
        <taxon>Ochrophyta</taxon>
        <taxon>Pelagophyceae</taxon>
        <taxon>Pelagomonadales</taxon>
        <taxon>Pelagomonadaceae</taxon>
        <taxon>Aureococcus</taxon>
    </lineage>
</organism>
<dbReference type="Gene3D" id="3.40.50.12780">
    <property type="entry name" value="N-terminal domain of ligase-like"/>
    <property type="match status" value="1"/>
</dbReference>
<dbReference type="PANTHER" id="PTHR43859">
    <property type="entry name" value="ACYL-ACTIVATING ENZYME"/>
    <property type="match status" value="1"/>
</dbReference>
<evidence type="ECO:0000256" key="3">
    <source>
        <dbReference type="ARBA" id="ARBA00022832"/>
    </source>
</evidence>
<keyword evidence="8" id="KW-1185">Reference proteome</keyword>
<dbReference type="Proteomes" id="UP001363151">
    <property type="component" value="Unassembled WGS sequence"/>
</dbReference>
<accession>A0ABR1G8T1</accession>
<evidence type="ECO:0000259" key="6">
    <source>
        <dbReference type="Pfam" id="PF00501"/>
    </source>
</evidence>
<dbReference type="InterPro" id="IPR042099">
    <property type="entry name" value="ANL_N_sf"/>
</dbReference>
<dbReference type="EMBL" id="JBBJCI010000078">
    <property type="protein sequence ID" value="KAK7249437.1"/>
    <property type="molecule type" value="Genomic_DNA"/>
</dbReference>
<dbReference type="SUPFAM" id="SSF56801">
    <property type="entry name" value="Acetyl-CoA synthetase-like"/>
    <property type="match status" value="1"/>
</dbReference>
<gene>
    <name evidence="7" type="ORF">SO694_00049054</name>
</gene>
<comment type="similarity">
    <text evidence="1">Belongs to the ATP-dependent AMP-binding enzyme family.</text>
</comment>
<evidence type="ECO:0000256" key="1">
    <source>
        <dbReference type="ARBA" id="ARBA00006432"/>
    </source>
</evidence>
<dbReference type="GO" id="GO:0016874">
    <property type="term" value="F:ligase activity"/>
    <property type="evidence" value="ECO:0007669"/>
    <property type="project" value="UniProtKB-KW"/>
</dbReference>
<evidence type="ECO:0000256" key="2">
    <source>
        <dbReference type="ARBA" id="ARBA00022598"/>
    </source>
</evidence>
<dbReference type="InterPro" id="IPR000873">
    <property type="entry name" value="AMP-dep_synth/lig_dom"/>
</dbReference>
<keyword evidence="2 7" id="KW-0436">Ligase</keyword>
<feature type="compositionally biased region" description="Low complexity" evidence="5">
    <location>
        <begin position="175"/>
        <end position="184"/>
    </location>
</feature>
<dbReference type="Pfam" id="PF00501">
    <property type="entry name" value="AMP-binding"/>
    <property type="match status" value="2"/>
</dbReference>
<evidence type="ECO:0000256" key="4">
    <source>
        <dbReference type="ARBA" id="ARBA00023098"/>
    </source>
</evidence>
<name>A0ABR1G8T1_AURAN</name>
<evidence type="ECO:0000313" key="8">
    <source>
        <dbReference type="Proteomes" id="UP001363151"/>
    </source>
</evidence>
<evidence type="ECO:0000313" key="7">
    <source>
        <dbReference type="EMBL" id="KAK7249437.1"/>
    </source>
</evidence>
<dbReference type="PANTHER" id="PTHR43859:SF4">
    <property type="entry name" value="BUTANOATE--COA LIGASE AAE1-RELATED"/>
    <property type="match status" value="1"/>
</dbReference>
<protein>
    <submittedName>
        <fullName evidence="7">4-coumarate-CoA ligase</fullName>
    </submittedName>
</protein>
<keyword evidence="3" id="KW-0276">Fatty acid metabolism</keyword>
<comment type="caution">
    <text evidence="7">The sequence shown here is derived from an EMBL/GenBank/DDBJ whole genome shotgun (WGS) entry which is preliminary data.</text>
</comment>
<evidence type="ECO:0000256" key="5">
    <source>
        <dbReference type="SAM" id="MobiDB-lite"/>
    </source>
</evidence>
<dbReference type="Gene3D" id="3.40.50.980">
    <property type="match status" value="1"/>
</dbReference>
<proteinExistence type="inferred from homology"/>
<feature type="region of interest" description="Disordered" evidence="5">
    <location>
        <begin position="175"/>
        <end position="212"/>
    </location>
</feature>
<reference evidence="7 8" key="1">
    <citation type="submission" date="2024-03" db="EMBL/GenBank/DDBJ databases">
        <title>Aureococcus anophagefferens CCMP1851 and Kratosvirus quantuckense: Draft genome of a second virus-susceptible host strain in the model system.</title>
        <authorList>
            <person name="Chase E."/>
            <person name="Truchon A.R."/>
            <person name="Schepens W."/>
            <person name="Wilhelm S.W."/>
        </authorList>
    </citation>
    <scope>NUCLEOTIDE SEQUENCE [LARGE SCALE GENOMIC DNA]</scope>
    <source>
        <strain evidence="7 8">CCMP1851</strain>
    </source>
</reference>
<keyword evidence="4" id="KW-0443">Lipid metabolism</keyword>
<sequence>MIATRLARAAPMRAAIRLLSGERPVNSFPKTAANYRELTPLSYVERAAVVFDDSPAVVDGDATRTWAETFARCCGLGDALRREGCGRGDVVQVMLDNTAEMVEAQHGVPMSGATLGCVNNGSTRRPSPTFHCNGWGFPWTLPAVGGANVCLRDVSADAIADAFVAARVTHLCGARRPSPSAWPSRPRRRQRARGGERAAPLRMMTGGAPPPAATLRRAEAAGLDVTHVYGLTETYGPGDALPAAPSGRP</sequence>
<feature type="domain" description="AMP-dependent synthetase/ligase" evidence="6">
    <location>
        <begin position="127"/>
        <end position="238"/>
    </location>
</feature>
<feature type="domain" description="AMP-dependent synthetase/ligase" evidence="6">
    <location>
        <begin position="45"/>
        <end position="123"/>
    </location>
</feature>